<feature type="transmembrane region" description="Helical" evidence="1">
    <location>
        <begin position="146"/>
        <end position="164"/>
    </location>
</feature>
<keyword evidence="3" id="KW-1185">Reference proteome</keyword>
<feature type="transmembrane region" description="Helical" evidence="1">
    <location>
        <begin position="176"/>
        <end position="197"/>
    </location>
</feature>
<proteinExistence type="predicted"/>
<feature type="transmembrane region" description="Helical" evidence="1">
    <location>
        <begin position="114"/>
        <end position="134"/>
    </location>
</feature>
<keyword evidence="1" id="KW-1133">Transmembrane helix</keyword>
<evidence type="ECO:0000256" key="1">
    <source>
        <dbReference type="SAM" id="Phobius"/>
    </source>
</evidence>
<dbReference type="EMBL" id="UZAM01009646">
    <property type="protein sequence ID" value="VDP09736.1"/>
    <property type="molecule type" value="Genomic_DNA"/>
</dbReference>
<protein>
    <submittedName>
        <fullName evidence="4">G protein-coupled receptor</fullName>
    </submittedName>
</protein>
<name>A0A183IRR8_9BILA</name>
<dbReference type="PANTHER" id="PTHR40288:SF2">
    <property type="entry name" value="G PROTEIN-COUPLED RECEPTOR-RELATED"/>
    <property type="match status" value="1"/>
</dbReference>
<keyword evidence="1" id="KW-0472">Membrane</keyword>
<accession>A0A183IRR8</accession>
<gene>
    <name evidence="2" type="ORF">SBAD_LOCUS6315</name>
</gene>
<keyword evidence="1" id="KW-0812">Transmembrane</keyword>
<evidence type="ECO:0000313" key="3">
    <source>
        <dbReference type="Proteomes" id="UP000270296"/>
    </source>
</evidence>
<sequence length="211" mass="23787">MHMCGHFFVITDESTKIGSFNLPNRTVVIVMTVLQSAVLMVSLAQHVYSLLHVNSIFDCHFNASLSPPSNDLFMTVDVVVYDYGFFHLLLGTEKCVANYLDGGYMRFTWCLMHAISQLLVFRVACGNAVLPLLMQPAVFMQSIYSLGLIILALATIPQLLSAFIDAFTANLVYLTAIYYSGTAANWFFTFVLWHYFWNIKKTKKLLRGSPV</sequence>
<evidence type="ECO:0000313" key="4">
    <source>
        <dbReference type="WBParaSite" id="SBAD_0000655901-mRNA-1"/>
    </source>
</evidence>
<organism evidence="4">
    <name type="scientific">Soboliphyme baturini</name>
    <dbReference type="NCBI Taxonomy" id="241478"/>
    <lineage>
        <taxon>Eukaryota</taxon>
        <taxon>Metazoa</taxon>
        <taxon>Ecdysozoa</taxon>
        <taxon>Nematoda</taxon>
        <taxon>Enoplea</taxon>
        <taxon>Dorylaimia</taxon>
        <taxon>Dioctophymatida</taxon>
        <taxon>Dioctophymatoidea</taxon>
        <taxon>Soboliphymatidae</taxon>
        <taxon>Soboliphyme</taxon>
    </lineage>
</organism>
<reference evidence="4" key="1">
    <citation type="submission" date="2016-06" db="UniProtKB">
        <authorList>
            <consortium name="WormBaseParasite"/>
        </authorList>
    </citation>
    <scope>IDENTIFICATION</scope>
</reference>
<dbReference type="PANTHER" id="PTHR40288">
    <property type="entry name" value="PROTEIN CBG16535-RELATED"/>
    <property type="match status" value="1"/>
</dbReference>
<dbReference type="OrthoDB" id="5918127at2759"/>
<feature type="transmembrane region" description="Helical" evidence="1">
    <location>
        <begin position="26"/>
        <end position="48"/>
    </location>
</feature>
<reference evidence="2 3" key="2">
    <citation type="submission" date="2018-11" db="EMBL/GenBank/DDBJ databases">
        <authorList>
            <consortium name="Pathogen Informatics"/>
        </authorList>
    </citation>
    <scope>NUCLEOTIDE SEQUENCE [LARGE SCALE GENOMIC DNA]</scope>
</reference>
<dbReference type="WBParaSite" id="SBAD_0000655901-mRNA-1">
    <property type="protein sequence ID" value="SBAD_0000655901-mRNA-1"/>
    <property type="gene ID" value="SBAD_0000655901"/>
</dbReference>
<dbReference type="AlphaFoldDB" id="A0A183IRR8"/>
<evidence type="ECO:0000313" key="2">
    <source>
        <dbReference type="EMBL" id="VDP09736.1"/>
    </source>
</evidence>
<dbReference type="Proteomes" id="UP000270296">
    <property type="component" value="Unassembled WGS sequence"/>
</dbReference>